<evidence type="ECO:0000256" key="7">
    <source>
        <dbReference type="ARBA" id="ARBA00023065"/>
    </source>
</evidence>
<evidence type="ECO:0000256" key="9">
    <source>
        <dbReference type="ARBA" id="ARBA00023136"/>
    </source>
</evidence>
<keyword evidence="9" id="KW-0472">Membrane</keyword>
<dbReference type="PRINTS" id="PR00182">
    <property type="entry name" value="ECOLNEIPORIN"/>
</dbReference>
<proteinExistence type="predicted"/>
<evidence type="ECO:0000256" key="2">
    <source>
        <dbReference type="ARBA" id="ARBA00011233"/>
    </source>
</evidence>
<keyword evidence="10" id="KW-0998">Cell outer membrane</keyword>
<comment type="subcellular location">
    <subcellularLocation>
        <location evidence="1">Cell outer membrane</location>
        <topology evidence="1">Multi-pass membrane protein</topology>
    </subcellularLocation>
</comment>
<keyword evidence="5" id="KW-0812">Transmembrane</keyword>
<name>A0A5E5ADT1_9BURK</name>
<dbReference type="AlphaFoldDB" id="A0A5E5ADT1"/>
<comment type="subunit">
    <text evidence="2">Homotrimer.</text>
</comment>
<keyword evidence="3" id="KW-0813">Transport</keyword>
<gene>
    <name evidence="12" type="ORF">PCA31118_03731</name>
</gene>
<keyword evidence="13" id="KW-1185">Reference proteome</keyword>
<dbReference type="InterPro" id="IPR023614">
    <property type="entry name" value="Porin_dom_sf"/>
</dbReference>
<feature type="domain" description="Porin" evidence="11">
    <location>
        <begin position="24"/>
        <end position="359"/>
    </location>
</feature>
<dbReference type="GO" id="GO:0015288">
    <property type="term" value="F:porin activity"/>
    <property type="evidence" value="ECO:0007669"/>
    <property type="project" value="UniProtKB-KW"/>
</dbReference>
<sequence length="390" mass="42142">MWRLLVPQLDNDTGVPMKLRFGCLAILMTVSAPALAQSSVTIYGIISDGIGYFSNQSGSSTVQLVSGANQNNRLGFRINEDIGGGWATVATLENGFDINQGKFGQGGRMFGRQAFVGLSSRTYGTLTIGRQYDVLWDYLDRIEPQAMGPGLATSIGSNDNIEGNFRYSNSVKYKSPEWNGLEFETLYAFSNKAGAFQQNRAFSAGINYTWGGQRYAVTYLNIDHPGTANPSGAVSDDYSGGAFQLFHTSPVNSSVGVERQRVVAGGAEYAFGNTRLGGIVSDVRYSYLDGTSLHLNNFDLTAVYNVSPALALSAAYVYSMGHYGGIDASSHWNQGQLSVDYFLSKRTDLYAYVNYVKATGPLATAVLFLASAPSSNKEQTAVVAGIRHRF</sequence>
<evidence type="ECO:0000313" key="12">
    <source>
        <dbReference type="EMBL" id="VVE71022.1"/>
    </source>
</evidence>
<evidence type="ECO:0000256" key="6">
    <source>
        <dbReference type="ARBA" id="ARBA00022729"/>
    </source>
</evidence>
<evidence type="ECO:0000313" key="13">
    <source>
        <dbReference type="Proteomes" id="UP000414136"/>
    </source>
</evidence>
<dbReference type="InterPro" id="IPR001702">
    <property type="entry name" value="Porin_Gram-ve"/>
</dbReference>
<dbReference type="GO" id="GO:0009279">
    <property type="term" value="C:cell outer membrane"/>
    <property type="evidence" value="ECO:0007669"/>
    <property type="project" value="UniProtKB-SubCell"/>
</dbReference>
<dbReference type="EMBL" id="CABPSQ010000007">
    <property type="protein sequence ID" value="VVE71022.1"/>
    <property type="molecule type" value="Genomic_DNA"/>
</dbReference>
<dbReference type="Gene3D" id="2.40.160.10">
    <property type="entry name" value="Porin"/>
    <property type="match status" value="1"/>
</dbReference>
<dbReference type="Proteomes" id="UP000414136">
    <property type="component" value="Unassembled WGS sequence"/>
</dbReference>
<dbReference type="InterPro" id="IPR050298">
    <property type="entry name" value="Gram-neg_bact_OMP"/>
</dbReference>
<keyword evidence="4" id="KW-1134">Transmembrane beta strand</keyword>
<dbReference type="CDD" id="cd00342">
    <property type="entry name" value="gram_neg_porins"/>
    <property type="match status" value="1"/>
</dbReference>
<evidence type="ECO:0000259" key="11">
    <source>
        <dbReference type="Pfam" id="PF13609"/>
    </source>
</evidence>
<dbReference type="GO" id="GO:0046930">
    <property type="term" value="C:pore complex"/>
    <property type="evidence" value="ECO:0007669"/>
    <property type="project" value="UniProtKB-KW"/>
</dbReference>
<organism evidence="12 13">
    <name type="scientific">Pandoraea captiosa</name>
    <dbReference type="NCBI Taxonomy" id="2508302"/>
    <lineage>
        <taxon>Bacteria</taxon>
        <taxon>Pseudomonadati</taxon>
        <taxon>Pseudomonadota</taxon>
        <taxon>Betaproteobacteria</taxon>
        <taxon>Burkholderiales</taxon>
        <taxon>Burkholderiaceae</taxon>
        <taxon>Pandoraea</taxon>
    </lineage>
</organism>
<evidence type="ECO:0000256" key="5">
    <source>
        <dbReference type="ARBA" id="ARBA00022692"/>
    </source>
</evidence>
<protein>
    <submittedName>
        <fullName evidence="12">Porin</fullName>
    </submittedName>
</protein>
<dbReference type="GO" id="GO:0034220">
    <property type="term" value="P:monoatomic ion transmembrane transport"/>
    <property type="evidence" value="ECO:0007669"/>
    <property type="project" value="InterPro"/>
</dbReference>
<reference evidence="12 13" key="1">
    <citation type="submission" date="2019-08" db="EMBL/GenBank/DDBJ databases">
        <authorList>
            <person name="Peeters C."/>
        </authorList>
    </citation>
    <scope>NUCLEOTIDE SEQUENCE [LARGE SCALE GENOMIC DNA]</scope>
    <source>
        <strain evidence="12 13">LMG 31118</strain>
    </source>
</reference>
<accession>A0A5E5ADT1</accession>
<keyword evidence="8" id="KW-0626">Porin</keyword>
<evidence type="ECO:0000256" key="3">
    <source>
        <dbReference type="ARBA" id="ARBA00022448"/>
    </source>
</evidence>
<evidence type="ECO:0000256" key="10">
    <source>
        <dbReference type="ARBA" id="ARBA00023237"/>
    </source>
</evidence>
<keyword evidence="6" id="KW-0732">Signal</keyword>
<dbReference type="SUPFAM" id="SSF56935">
    <property type="entry name" value="Porins"/>
    <property type="match status" value="1"/>
</dbReference>
<dbReference type="InterPro" id="IPR033900">
    <property type="entry name" value="Gram_neg_porin_domain"/>
</dbReference>
<dbReference type="PANTHER" id="PTHR34501">
    <property type="entry name" value="PROTEIN YDDL-RELATED"/>
    <property type="match status" value="1"/>
</dbReference>
<evidence type="ECO:0000256" key="1">
    <source>
        <dbReference type="ARBA" id="ARBA00004571"/>
    </source>
</evidence>
<keyword evidence="7" id="KW-0406">Ion transport</keyword>
<dbReference type="PRINTS" id="PR00184">
    <property type="entry name" value="NEISSPPORIN"/>
</dbReference>
<evidence type="ECO:0000256" key="8">
    <source>
        <dbReference type="ARBA" id="ARBA00023114"/>
    </source>
</evidence>
<dbReference type="InterPro" id="IPR002299">
    <property type="entry name" value="Porin_Neis"/>
</dbReference>
<dbReference type="PANTHER" id="PTHR34501:SF9">
    <property type="entry name" value="MAJOR OUTER MEMBRANE PROTEIN P.IA"/>
    <property type="match status" value="1"/>
</dbReference>
<evidence type="ECO:0000256" key="4">
    <source>
        <dbReference type="ARBA" id="ARBA00022452"/>
    </source>
</evidence>
<dbReference type="Pfam" id="PF13609">
    <property type="entry name" value="Porin_4"/>
    <property type="match status" value="1"/>
</dbReference>